<name>A0ABR5SLU8_9BACL</name>
<dbReference type="Proteomes" id="UP000070252">
    <property type="component" value="Unassembled WGS sequence"/>
</dbReference>
<sequence length="78" mass="8879">MNLEFVWIVIAKPENTLICFLLHLLFKNKTIDFTFYGNKIKIDNNYQPQIELIGNIDLNVDALAGSLQHKTKASELSG</sequence>
<accession>A0ABR5SLU8</accession>
<gene>
    <name evidence="1" type="ORF">AML91_25150</name>
</gene>
<comment type="caution">
    <text evidence="1">The sequence shown here is derived from an EMBL/GenBank/DDBJ whole genome shotgun (WGS) entry which is preliminary data.</text>
</comment>
<organism evidence="1 2">
    <name type="scientific">Paenibacillus jilunlii</name>
    <dbReference type="NCBI Taxonomy" id="682956"/>
    <lineage>
        <taxon>Bacteria</taxon>
        <taxon>Bacillati</taxon>
        <taxon>Bacillota</taxon>
        <taxon>Bacilli</taxon>
        <taxon>Bacillales</taxon>
        <taxon>Paenibacillaceae</taxon>
        <taxon>Paenibacillus</taxon>
    </lineage>
</organism>
<dbReference type="EMBL" id="LIPY01000123">
    <property type="protein sequence ID" value="KWX70390.1"/>
    <property type="molecule type" value="Genomic_DNA"/>
</dbReference>
<evidence type="ECO:0008006" key="3">
    <source>
        <dbReference type="Google" id="ProtNLM"/>
    </source>
</evidence>
<evidence type="ECO:0000313" key="1">
    <source>
        <dbReference type="EMBL" id="KWX70390.1"/>
    </source>
</evidence>
<protein>
    <recommendedName>
        <fullName evidence="3">Lipid/polyisoprenoid-binding YceI-like domain-containing protein</fullName>
    </recommendedName>
</protein>
<proteinExistence type="predicted"/>
<reference evidence="1 2" key="1">
    <citation type="submission" date="2015-08" db="EMBL/GenBank/DDBJ databases">
        <title>Genome of Paenibacillus jilunlii.</title>
        <authorList>
            <person name="Sant'Anna F.H."/>
            <person name="Ambrosini A."/>
            <person name="Souza R."/>
            <person name="Bach E."/>
            <person name="Fernandes G."/>
            <person name="Balsanelli E."/>
            <person name="Baura V.A."/>
            <person name="Pedrosa F.O."/>
            <person name="Souza E.M."/>
            <person name="Passaglia L."/>
        </authorList>
    </citation>
    <scope>NUCLEOTIDE SEQUENCE [LARGE SCALE GENOMIC DNA]</scope>
    <source>
        <strain evidence="1 2">DSM 23019</strain>
    </source>
</reference>
<evidence type="ECO:0000313" key="2">
    <source>
        <dbReference type="Proteomes" id="UP000070252"/>
    </source>
</evidence>
<keyword evidence="2" id="KW-1185">Reference proteome</keyword>